<dbReference type="Proteomes" id="UP000001304">
    <property type="component" value="Chromosome"/>
</dbReference>
<reference evidence="2 3" key="1">
    <citation type="journal article" date="2010" name="Stand. Genomic Sci.">
        <title>Complete genome sequence of Ignisphaera aggregans type strain (AQ1.S1).</title>
        <authorList>
            <person name="Goker M."/>
            <person name="Held B."/>
            <person name="Lapidus A."/>
            <person name="Nolan M."/>
            <person name="Spring S."/>
            <person name="Yasawong M."/>
            <person name="Lucas S."/>
            <person name="Glavina Del Rio T."/>
            <person name="Tice H."/>
            <person name="Cheng J.F."/>
            <person name="Goodwin L."/>
            <person name="Tapia R."/>
            <person name="Pitluck S."/>
            <person name="Liolios K."/>
            <person name="Ivanova N."/>
            <person name="Mavromatis K."/>
            <person name="Mikhailova N."/>
            <person name="Pati A."/>
            <person name="Chen A."/>
            <person name="Palaniappan K."/>
            <person name="Brambilla E."/>
            <person name="Land M."/>
            <person name="Hauser L."/>
            <person name="Chang Y.J."/>
            <person name="Jeffries C.D."/>
            <person name="Brettin T."/>
            <person name="Detter J.C."/>
            <person name="Han C."/>
            <person name="Rohde M."/>
            <person name="Sikorski J."/>
            <person name="Woyke T."/>
            <person name="Bristow J."/>
            <person name="Eisen J.A."/>
            <person name="Markowitz V."/>
            <person name="Hugenholtz P."/>
            <person name="Kyrpides N.C."/>
            <person name="Klenk H.P."/>
        </authorList>
    </citation>
    <scope>NUCLEOTIDE SEQUENCE [LARGE SCALE GENOMIC DNA]</scope>
    <source>
        <strain evidence="3">DSM 17230 / JCM 13409 / AQ1.S1</strain>
    </source>
</reference>
<evidence type="ECO:0000313" key="2">
    <source>
        <dbReference type="EMBL" id="ADM27295.1"/>
    </source>
</evidence>
<keyword evidence="3" id="KW-1185">Reference proteome</keyword>
<dbReference type="SFLD" id="SFLDG01082">
    <property type="entry name" value="B12-binding_domain_containing"/>
    <property type="match status" value="1"/>
</dbReference>
<protein>
    <submittedName>
        <fullName evidence="2">Radical SAM domain protein</fullName>
    </submittedName>
</protein>
<dbReference type="HOGENOM" id="CLU_011543_3_3_2"/>
<dbReference type="PANTHER" id="PTHR42731">
    <property type="entry name" value="SLL1084 PROTEIN"/>
    <property type="match status" value="1"/>
</dbReference>
<dbReference type="InterPro" id="IPR058240">
    <property type="entry name" value="rSAM_sf"/>
</dbReference>
<dbReference type="Gene3D" id="3.40.50.280">
    <property type="entry name" value="Cobalamin-binding domain"/>
    <property type="match status" value="1"/>
</dbReference>
<dbReference type="AlphaFoldDB" id="E0SRM0"/>
<dbReference type="GO" id="GO:0051536">
    <property type="term" value="F:iron-sulfur cluster binding"/>
    <property type="evidence" value="ECO:0007669"/>
    <property type="project" value="InterPro"/>
</dbReference>
<sequence>MDIVFRPRREANRFIKRGRPSDIKIGILMLLPYNAAISSLFLQISYEYLNSIDGVLAYRYVYNTYEDVVEALDSNIPLSKLDALLISLPYEIDYIYAARVLLGLKLSKRFKGDNKPIVIVGGAAPTANPLPLADIVDAVFIGEVEDVFMELVYAVGDENPIKSLESIKCVSLSPFNERVRRCIVSDLDRAFHPIYQVYPIDEEPIYGHGMRIELSRGCPYLCPFCLEGHIFYPFRYRSMEKVLSIINRGLDTYKLRRIVLYSLSLFSIPYIDRFFEKMLERGIEVSVPSIRIEHLNESRIEMLRKLGQKTLTIAPEILIDKYSCYIGKCFGEERLHEIVVNAYRNGFEHLKLYLITGFPFTDIDMEIKELEKFLENIRGIVKKEKFIRISLNPLIPKPWTPYQYIPPARVLSLEENMKRYREVVKRYSRIVELEIFDVEWAFIQAIIALGHRGVSKLIEKWAQSRIDIGLLMRTINEVDMDKNYIFQGWEEPPWHSVVDIGIPTNYLENRYRFLSLLKS</sequence>
<dbReference type="SUPFAM" id="SSF102114">
    <property type="entry name" value="Radical SAM enzymes"/>
    <property type="match status" value="1"/>
</dbReference>
<dbReference type="KEGG" id="iag:Igag_0457"/>
<dbReference type="SFLD" id="SFLDS00029">
    <property type="entry name" value="Radical_SAM"/>
    <property type="match status" value="1"/>
</dbReference>
<evidence type="ECO:0000313" key="3">
    <source>
        <dbReference type="Proteomes" id="UP000001304"/>
    </source>
</evidence>
<dbReference type="SMART" id="SM00729">
    <property type="entry name" value="Elp3"/>
    <property type="match status" value="1"/>
</dbReference>
<dbReference type="InterPro" id="IPR045784">
    <property type="entry name" value="Radical_SAM_N2"/>
</dbReference>
<dbReference type="BioCyc" id="IAGG583356:GHAH-461-MONOMER"/>
<dbReference type="InterPro" id="IPR007197">
    <property type="entry name" value="rSAM"/>
</dbReference>
<feature type="domain" description="Radical SAM core" evidence="1">
    <location>
        <begin position="204"/>
        <end position="434"/>
    </location>
</feature>
<dbReference type="Gene3D" id="3.80.30.20">
    <property type="entry name" value="tm_1862 like domain"/>
    <property type="match status" value="1"/>
</dbReference>
<organism evidence="2 3">
    <name type="scientific">Ignisphaera aggregans (strain DSM 17230 / JCM 13409 / AQ1.S1)</name>
    <dbReference type="NCBI Taxonomy" id="583356"/>
    <lineage>
        <taxon>Archaea</taxon>
        <taxon>Thermoproteota</taxon>
        <taxon>Thermoprotei</taxon>
        <taxon>Desulfurococcales</taxon>
        <taxon>Desulfurococcaceae</taxon>
        <taxon>Ignisphaera</taxon>
    </lineage>
</organism>
<dbReference type="Pfam" id="PF19864">
    <property type="entry name" value="Radical_SAM_N2"/>
    <property type="match status" value="1"/>
</dbReference>
<dbReference type="EMBL" id="CP002098">
    <property type="protein sequence ID" value="ADM27295.1"/>
    <property type="molecule type" value="Genomic_DNA"/>
</dbReference>
<dbReference type="InterPro" id="IPR006638">
    <property type="entry name" value="Elp3/MiaA/NifB-like_rSAM"/>
</dbReference>
<accession>E0SRM0</accession>
<dbReference type="PROSITE" id="PS51918">
    <property type="entry name" value="RADICAL_SAM"/>
    <property type="match status" value="1"/>
</dbReference>
<gene>
    <name evidence="2" type="ordered locus">Igag_0457</name>
</gene>
<dbReference type="InterPro" id="IPR023404">
    <property type="entry name" value="rSAM_horseshoe"/>
</dbReference>
<dbReference type="Pfam" id="PF04055">
    <property type="entry name" value="Radical_SAM"/>
    <property type="match status" value="1"/>
</dbReference>
<evidence type="ECO:0000259" key="1">
    <source>
        <dbReference type="PROSITE" id="PS51918"/>
    </source>
</evidence>
<dbReference type="CDD" id="cd01335">
    <property type="entry name" value="Radical_SAM"/>
    <property type="match status" value="1"/>
</dbReference>
<name>E0SRM0_IGNAA</name>
<dbReference type="GO" id="GO:0003824">
    <property type="term" value="F:catalytic activity"/>
    <property type="evidence" value="ECO:0007669"/>
    <property type="project" value="InterPro"/>
</dbReference>
<dbReference type="PANTHER" id="PTHR42731:SF1">
    <property type="entry name" value="RADICAL SAM DOMAIN PROTEIN"/>
    <property type="match status" value="1"/>
</dbReference>
<proteinExistence type="predicted"/>